<evidence type="ECO:0000256" key="5">
    <source>
        <dbReference type="SAM" id="Phobius"/>
    </source>
</evidence>
<gene>
    <name evidence="7" type="ORF">ET996_10055</name>
</gene>
<dbReference type="Gene3D" id="3.40.50.410">
    <property type="entry name" value="von Willebrand factor, type A domain"/>
    <property type="match status" value="1"/>
</dbReference>
<reference evidence="7 8" key="1">
    <citation type="submission" date="2019-01" db="EMBL/GenBank/DDBJ databases">
        <title>Lactibacter flavus gen. nov., sp. nov., a novel bacterium of the family Propionibacteriaceae isolated from raw milk and dairy products.</title>
        <authorList>
            <person name="Huptas C."/>
            <person name="Wenning M."/>
            <person name="Breitenwieser F."/>
            <person name="Doll E."/>
            <person name="Von Neubeck M."/>
            <person name="Busse H.-J."/>
            <person name="Scherer S."/>
        </authorList>
    </citation>
    <scope>NUCLEOTIDE SEQUENCE [LARGE SCALE GENOMIC DNA]</scope>
    <source>
        <strain evidence="7 8">DSM 22130</strain>
    </source>
</reference>
<keyword evidence="2 5" id="KW-0812">Transmembrane</keyword>
<feature type="transmembrane region" description="Helical" evidence="5">
    <location>
        <begin position="296"/>
        <end position="315"/>
    </location>
</feature>
<accession>A0A4Q9KLJ2</accession>
<name>A0A4Q9KLJ2_PROTD</name>
<dbReference type="PANTHER" id="PTHR22550:SF5">
    <property type="entry name" value="LEUCINE ZIPPER PROTEIN 4"/>
    <property type="match status" value="1"/>
</dbReference>
<dbReference type="Proteomes" id="UP000291933">
    <property type="component" value="Unassembled WGS sequence"/>
</dbReference>
<dbReference type="EMBL" id="SDMR01000012">
    <property type="protein sequence ID" value="TBT94529.1"/>
    <property type="molecule type" value="Genomic_DNA"/>
</dbReference>
<sequence length="319" mass="33917">MQFTFAYPDRLMFLGLIPVLLILYFVLSRRTSARNRQFGIDGLSRLLPRQQAWKRHLGVGFALLSLASLNMAFAQPSAAVDVPRDRATICIAIDVSLSMEATDIDPNRLAAEKVAASQFVDMLPQGFNTALVSFAGYATMLVPPTTDRGLVKRAISNLELAPATAIAEGVYSCLDAIKLAPADPKNPDAPVPAAIVLLSDGYSTVPGRTSTQAANDAKKAKVPVYTIAYGTAGGYVVRDGRKEPVPVDKAELKNIADLSGGKAFTAGSAAELKTVYGSIAQQVGYEKQFTEITERFAGGALVLAILAALAVISLASRWP</sequence>
<dbReference type="PROSITE" id="PS50234">
    <property type="entry name" value="VWFA"/>
    <property type="match status" value="1"/>
</dbReference>
<evidence type="ECO:0000313" key="7">
    <source>
        <dbReference type="EMBL" id="TBT94529.1"/>
    </source>
</evidence>
<organism evidence="7 8">
    <name type="scientific">Propioniciclava tarda</name>
    <dbReference type="NCBI Taxonomy" id="433330"/>
    <lineage>
        <taxon>Bacteria</taxon>
        <taxon>Bacillati</taxon>
        <taxon>Actinomycetota</taxon>
        <taxon>Actinomycetes</taxon>
        <taxon>Propionibacteriales</taxon>
        <taxon>Propionibacteriaceae</taxon>
        <taxon>Propioniciclava</taxon>
    </lineage>
</organism>
<comment type="caution">
    <text evidence="7">The sequence shown here is derived from an EMBL/GenBank/DDBJ whole genome shotgun (WGS) entry which is preliminary data.</text>
</comment>
<dbReference type="InterPro" id="IPR036465">
    <property type="entry name" value="vWFA_dom_sf"/>
</dbReference>
<evidence type="ECO:0000256" key="2">
    <source>
        <dbReference type="ARBA" id="ARBA00022692"/>
    </source>
</evidence>
<dbReference type="InterPro" id="IPR024163">
    <property type="entry name" value="Aerotolerance_reg_N"/>
</dbReference>
<dbReference type="SMART" id="SM00327">
    <property type="entry name" value="VWA"/>
    <property type="match status" value="1"/>
</dbReference>
<evidence type="ECO:0000256" key="4">
    <source>
        <dbReference type="ARBA" id="ARBA00023136"/>
    </source>
</evidence>
<keyword evidence="4 5" id="KW-0472">Membrane</keyword>
<evidence type="ECO:0000259" key="6">
    <source>
        <dbReference type="PROSITE" id="PS50234"/>
    </source>
</evidence>
<evidence type="ECO:0000256" key="1">
    <source>
        <dbReference type="ARBA" id="ARBA00022475"/>
    </source>
</evidence>
<dbReference type="InterPro" id="IPR002035">
    <property type="entry name" value="VWF_A"/>
</dbReference>
<dbReference type="OrthoDB" id="8882959at2"/>
<keyword evidence="8" id="KW-1185">Reference proteome</keyword>
<feature type="domain" description="VWFA" evidence="6">
    <location>
        <begin position="88"/>
        <end position="279"/>
    </location>
</feature>
<feature type="transmembrane region" description="Helical" evidence="5">
    <location>
        <begin position="12"/>
        <end position="27"/>
    </location>
</feature>
<dbReference type="AlphaFoldDB" id="A0A4Q9KLJ2"/>
<dbReference type="Pfam" id="PF13519">
    <property type="entry name" value="VWA_2"/>
    <property type="match status" value="1"/>
</dbReference>
<dbReference type="SUPFAM" id="SSF53300">
    <property type="entry name" value="vWA-like"/>
    <property type="match status" value="1"/>
</dbReference>
<evidence type="ECO:0000256" key="3">
    <source>
        <dbReference type="ARBA" id="ARBA00022989"/>
    </source>
</evidence>
<evidence type="ECO:0000313" key="8">
    <source>
        <dbReference type="Proteomes" id="UP000291933"/>
    </source>
</evidence>
<keyword evidence="3 5" id="KW-1133">Transmembrane helix</keyword>
<dbReference type="InterPro" id="IPR050768">
    <property type="entry name" value="UPF0353/GerABKA_families"/>
</dbReference>
<dbReference type="Pfam" id="PF07584">
    <property type="entry name" value="BatA"/>
    <property type="match status" value="1"/>
</dbReference>
<dbReference type="PANTHER" id="PTHR22550">
    <property type="entry name" value="SPORE GERMINATION PROTEIN"/>
    <property type="match status" value="1"/>
</dbReference>
<keyword evidence="1" id="KW-1003">Cell membrane</keyword>
<proteinExistence type="predicted"/>
<protein>
    <submittedName>
        <fullName evidence="7">VWA domain-containing protein</fullName>
    </submittedName>
</protein>